<dbReference type="InterPro" id="IPR004572">
    <property type="entry name" value="Protoporphyrinogen_oxidase"/>
</dbReference>
<dbReference type="Gene3D" id="3.50.50.60">
    <property type="entry name" value="FAD/NAD(P)-binding domain"/>
    <property type="match status" value="1"/>
</dbReference>
<dbReference type="NCBIfam" id="TIGR00562">
    <property type="entry name" value="proto_IX_ox"/>
    <property type="match status" value="1"/>
</dbReference>
<evidence type="ECO:0000313" key="14">
    <source>
        <dbReference type="Proteomes" id="UP001056500"/>
    </source>
</evidence>
<gene>
    <name evidence="13" type="primary">hemY</name>
    <name evidence="13" type="ORF">NDK47_18575</name>
</gene>
<organism evidence="13 14">
    <name type="scientific">Brevibacillus ruminantium</name>
    <dbReference type="NCBI Taxonomy" id="2950604"/>
    <lineage>
        <taxon>Bacteria</taxon>
        <taxon>Bacillati</taxon>
        <taxon>Bacillota</taxon>
        <taxon>Bacilli</taxon>
        <taxon>Bacillales</taxon>
        <taxon>Paenibacillaceae</taxon>
        <taxon>Brevibacillus</taxon>
    </lineage>
</organism>
<keyword evidence="14" id="KW-1185">Reference proteome</keyword>
<dbReference type="PANTHER" id="PTHR42923:SF3">
    <property type="entry name" value="PROTOPORPHYRINOGEN OXIDASE"/>
    <property type="match status" value="1"/>
</dbReference>
<reference evidence="13" key="1">
    <citation type="submission" date="2022-06" db="EMBL/GenBank/DDBJ databases">
        <title>Genome sequencing of Brevibacillus sp. BB3-R1.</title>
        <authorList>
            <person name="Heo J."/>
            <person name="Lee D."/>
            <person name="Won M."/>
            <person name="Han B.-H."/>
            <person name="Hong S.-B."/>
            <person name="Kwon S.-W."/>
        </authorList>
    </citation>
    <scope>NUCLEOTIDE SEQUENCE</scope>
    <source>
        <strain evidence="13">BB3-R1</strain>
    </source>
</reference>
<dbReference type="InterPro" id="IPR002937">
    <property type="entry name" value="Amino_oxidase"/>
</dbReference>
<comment type="subcellular location">
    <subcellularLocation>
        <location evidence="11">Cytoplasm</location>
    </subcellularLocation>
</comment>
<evidence type="ECO:0000256" key="2">
    <source>
        <dbReference type="ARBA" id="ARBA00001974"/>
    </source>
</evidence>
<dbReference type="SUPFAM" id="SSF54373">
    <property type="entry name" value="FAD-linked reductases, C-terminal domain"/>
    <property type="match status" value="1"/>
</dbReference>
<sequence length="474" mass="52923">MSDIQPHVTIVGGGMTGLTAAYYLQKWSKEKGQQFRFTLLEASDKIGGKVQTWRHEGFTIELGADSFLERKTSAVELIKDVGLGDRLVNNEAGQAYIMHKDRLYSVPEGAVMGVPTQLMPFVKTPLISPMGKLRAAADLFLPGAQGGEDESVGNFFRRRLGDEVIENIIEPLISGVYGGNIDKLSLLSTFPQYAQMEKQSRSLILAMKNSRQQQRKQPAEPQKKKGMFMTLTSGLQSLAERLEELLPADAVRKNTSVNRLIKKTDGYTLELANGEKLETDAVILAIPHHLAQEVVKDQVAIPPLSGAKPTIMATVALAYPEEGVRLDREGTGFVVPRKENCTITACTWTQRKWPHTTPKGKALVRCYVGKPGHEEIVERSDEEIVRIVIRDLQKVMKIDDQPEFYRVTRWNRGLPYLVGHRQWLKDTTARMKEQLPGVWLTGGSYGGVGVPDCIDQAKETIQELFDFWMKKSGS</sequence>
<keyword evidence="10 11" id="KW-0350">Heme biosynthesis</keyword>
<evidence type="ECO:0000256" key="10">
    <source>
        <dbReference type="ARBA" id="ARBA00023133"/>
    </source>
</evidence>
<comment type="pathway">
    <text evidence="3 11">Porphyrin-containing compound metabolism; protoheme biosynthesis.</text>
</comment>
<name>A0ABY4WEG0_9BACL</name>
<dbReference type="Gene3D" id="3.90.660.20">
    <property type="entry name" value="Protoporphyrinogen oxidase, mitochondrial, domain 2"/>
    <property type="match status" value="1"/>
</dbReference>
<accession>A0ABY4WEG0</accession>
<comment type="catalytic activity">
    <reaction evidence="1">
        <text>coproporphyrinogen III + 3 O2 = coproporphyrin III + 3 H2O2</text>
        <dbReference type="Rhea" id="RHEA:43436"/>
        <dbReference type="ChEBI" id="CHEBI:15379"/>
        <dbReference type="ChEBI" id="CHEBI:16240"/>
        <dbReference type="ChEBI" id="CHEBI:57309"/>
        <dbReference type="ChEBI" id="CHEBI:131725"/>
        <dbReference type="EC" id="1.3.3.15"/>
    </reaction>
    <physiologicalReaction direction="left-to-right" evidence="1">
        <dbReference type="Rhea" id="RHEA:43437"/>
    </physiologicalReaction>
</comment>
<proteinExistence type="inferred from homology"/>
<dbReference type="Pfam" id="PF01593">
    <property type="entry name" value="Amino_oxidase"/>
    <property type="match status" value="1"/>
</dbReference>
<dbReference type="Proteomes" id="UP001056500">
    <property type="component" value="Chromosome"/>
</dbReference>
<dbReference type="RefSeq" id="WP_251871266.1">
    <property type="nucleotide sequence ID" value="NZ_CP098755.1"/>
</dbReference>
<protein>
    <recommendedName>
        <fullName evidence="6 11">Coproporphyrinogen III oxidase</fullName>
        <ecNumber evidence="5 11">1.3.3.15</ecNumber>
    </recommendedName>
</protein>
<evidence type="ECO:0000256" key="8">
    <source>
        <dbReference type="ARBA" id="ARBA00022827"/>
    </source>
</evidence>
<keyword evidence="7 11" id="KW-0285">Flavoprotein</keyword>
<dbReference type="Gene3D" id="1.10.3110.10">
    <property type="entry name" value="protoporphyrinogen ix oxidase, domain 3"/>
    <property type="match status" value="1"/>
</dbReference>
<evidence type="ECO:0000256" key="3">
    <source>
        <dbReference type="ARBA" id="ARBA00004744"/>
    </source>
</evidence>
<keyword evidence="9 11" id="KW-0560">Oxidoreductase</keyword>
<evidence type="ECO:0000256" key="9">
    <source>
        <dbReference type="ARBA" id="ARBA00023002"/>
    </source>
</evidence>
<evidence type="ECO:0000256" key="4">
    <source>
        <dbReference type="ARBA" id="ARBA00008310"/>
    </source>
</evidence>
<feature type="domain" description="Amine oxidase" evidence="12">
    <location>
        <begin position="15"/>
        <end position="459"/>
    </location>
</feature>
<evidence type="ECO:0000256" key="1">
    <source>
        <dbReference type="ARBA" id="ARBA00001755"/>
    </source>
</evidence>
<dbReference type="SUPFAM" id="SSF51905">
    <property type="entry name" value="FAD/NAD(P)-binding domain"/>
    <property type="match status" value="1"/>
</dbReference>
<dbReference type="EC" id="1.3.3.15" evidence="5 11"/>
<evidence type="ECO:0000256" key="11">
    <source>
        <dbReference type="RuleBase" id="RU364052"/>
    </source>
</evidence>
<evidence type="ECO:0000256" key="7">
    <source>
        <dbReference type="ARBA" id="ARBA00022630"/>
    </source>
</evidence>
<evidence type="ECO:0000259" key="12">
    <source>
        <dbReference type="Pfam" id="PF01593"/>
    </source>
</evidence>
<dbReference type="InterPro" id="IPR036188">
    <property type="entry name" value="FAD/NAD-bd_sf"/>
</dbReference>
<comment type="cofactor">
    <cofactor evidence="2 11">
        <name>FAD</name>
        <dbReference type="ChEBI" id="CHEBI:57692"/>
    </cofactor>
</comment>
<comment type="function">
    <text evidence="11">Involved in coproporphyrin-dependent heme b biosynthesis. Catalyzes the oxidation of coproporphyrinogen III to coproporphyrin III.</text>
</comment>
<dbReference type="NCBIfam" id="NF008845">
    <property type="entry name" value="PRK11883.1-5"/>
    <property type="match status" value="1"/>
</dbReference>
<keyword evidence="8 11" id="KW-0274">FAD</keyword>
<comment type="similarity">
    <text evidence="4 11">Belongs to the protoporphyrinogen/coproporphyrinogen oxidase family. Coproporphyrinogen III oxidase subfamily.</text>
</comment>
<keyword evidence="11" id="KW-0963">Cytoplasm</keyword>
<evidence type="ECO:0000313" key="13">
    <source>
        <dbReference type="EMBL" id="USG64150.1"/>
    </source>
</evidence>
<dbReference type="InterPro" id="IPR050464">
    <property type="entry name" value="Zeta_carotene_desat/Oxidored"/>
</dbReference>
<dbReference type="GO" id="GO:0004729">
    <property type="term" value="F:oxygen-dependent protoporphyrinogen oxidase activity"/>
    <property type="evidence" value="ECO:0007669"/>
    <property type="project" value="UniProtKB-EC"/>
</dbReference>
<dbReference type="EMBL" id="CP098755">
    <property type="protein sequence ID" value="USG64150.1"/>
    <property type="molecule type" value="Genomic_DNA"/>
</dbReference>
<dbReference type="PANTHER" id="PTHR42923">
    <property type="entry name" value="PROTOPORPHYRINOGEN OXIDASE"/>
    <property type="match status" value="1"/>
</dbReference>
<evidence type="ECO:0000256" key="6">
    <source>
        <dbReference type="ARBA" id="ARBA00019046"/>
    </source>
</evidence>
<evidence type="ECO:0000256" key="5">
    <source>
        <dbReference type="ARBA" id="ARBA00012402"/>
    </source>
</evidence>